<dbReference type="Pfam" id="PF03129">
    <property type="entry name" value="HGTP_anticodon"/>
    <property type="match status" value="1"/>
</dbReference>
<dbReference type="InterPro" id="IPR004154">
    <property type="entry name" value="Anticodon-bd"/>
</dbReference>
<evidence type="ECO:0000256" key="7">
    <source>
        <dbReference type="ARBA" id="ARBA00029731"/>
    </source>
</evidence>
<keyword evidence="4" id="KW-0067">ATP-binding</keyword>
<reference evidence="11 12" key="1">
    <citation type="submission" date="2024-01" db="EMBL/GenBank/DDBJ databases">
        <title>The genome of the rayed Mediterranean limpet Patella caerulea (Linnaeus, 1758).</title>
        <authorList>
            <person name="Anh-Thu Weber A."/>
            <person name="Halstead-Nussloch G."/>
        </authorList>
    </citation>
    <scope>NUCLEOTIDE SEQUENCE [LARGE SCALE GENOMIC DNA]</scope>
    <source>
        <strain evidence="11">AATW-2023a</strain>
        <tissue evidence="11">Whole specimen</tissue>
    </source>
</reference>
<evidence type="ECO:0000256" key="9">
    <source>
        <dbReference type="ARBA" id="ARBA00071545"/>
    </source>
</evidence>
<evidence type="ECO:0000256" key="8">
    <source>
        <dbReference type="ARBA" id="ARBA00047671"/>
    </source>
</evidence>
<dbReference type="EC" id="6.1.1.15" evidence="1"/>
<dbReference type="PANTHER" id="PTHR42753:SF10">
    <property type="entry name" value="PROLINE--TRNA LIGASE, MITOCHONDRIAL-RELATED"/>
    <property type="match status" value="1"/>
</dbReference>
<dbReference type="InterPro" id="IPR002316">
    <property type="entry name" value="Pro-tRNA-ligase_IIa"/>
</dbReference>
<comment type="catalytic activity">
    <reaction evidence="8">
        <text>tRNA(Pro) + L-proline + ATP = L-prolyl-tRNA(Pro) + AMP + diphosphate</text>
        <dbReference type="Rhea" id="RHEA:14305"/>
        <dbReference type="Rhea" id="RHEA-COMP:9700"/>
        <dbReference type="Rhea" id="RHEA-COMP:9702"/>
        <dbReference type="ChEBI" id="CHEBI:30616"/>
        <dbReference type="ChEBI" id="CHEBI:33019"/>
        <dbReference type="ChEBI" id="CHEBI:60039"/>
        <dbReference type="ChEBI" id="CHEBI:78442"/>
        <dbReference type="ChEBI" id="CHEBI:78532"/>
        <dbReference type="ChEBI" id="CHEBI:456215"/>
        <dbReference type="EC" id="6.1.1.15"/>
    </reaction>
</comment>
<accession>A0AAN8K2J8</accession>
<keyword evidence="6" id="KW-0030">Aminoacyl-tRNA synthetase</keyword>
<dbReference type="InterPro" id="IPR002314">
    <property type="entry name" value="aa-tRNA-synt_IIb"/>
</dbReference>
<dbReference type="Gene3D" id="3.40.50.800">
    <property type="entry name" value="Anticodon-binding domain"/>
    <property type="match status" value="1"/>
</dbReference>
<dbReference type="InterPro" id="IPR045864">
    <property type="entry name" value="aa-tRNA-synth_II/BPL/LPL"/>
</dbReference>
<dbReference type="InterPro" id="IPR006195">
    <property type="entry name" value="aa-tRNA-synth_II"/>
</dbReference>
<dbReference type="InterPro" id="IPR033730">
    <property type="entry name" value="ProRS_core_prok"/>
</dbReference>
<dbReference type="SUPFAM" id="SSF55681">
    <property type="entry name" value="Class II aaRS and biotin synthetases"/>
    <property type="match status" value="1"/>
</dbReference>
<evidence type="ECO:0000256" key="5">
    <source>
        <dbReference type="ARBA" id="ARBA00022917"/>
    </source>
</evidence>
<protein>
    <recommendedName>
        <fullName evidence="9">Probable proline--tRNA ligase, mitochondrial</fullName>
        <ecNumber evidence="1">6.1.1.15</ecNumber>
    </recommendedName>
    <alternativeName>
        <fullName evidence="7">Prolyl-tRNA synthetase</fullName>
    </alternativeName>
</protein>
<evidence type="ECO:0000256" key="4">
    <source>
        <dbReference type="ARBA" id="ARBA00022840"/>
    </source>
</evidence>
<sequence>MAKIFLYRANTSRNVLEAKCAMTSWVQEATATHFLPRRSNSKHVNAEGYRYPANRRYVTKLLQNLGKPQPKESSINKSQKLMLYNEIVEHSHPGCYFVLPLGLRALEKLTKIIDEEMQMIGGEKIAVPTISPCELWKKSGRWQSTGPELFKLEDRHGQMYCLGPTHEESVTKFLASLSLSYKRLPIRVYQISRKFRDEINPKNALLRGREFEMKDMYTFDIDESSAKETYHTVCHAYSQIFNRLNLPYIKVEGDTGNIGGHLSHEYHLQSTVGEDTLLTCNKCSFKSNKELVGDKERSSFCSLPEKECELKESAGIEIGHTFLLGTKYSSVFNSTYFDKDGKTRLTQMGCYGIGISRLLQASIEVLSTDKQIKWPQLIAPYQICIIPQMSGFKSEEFFKLAEDMSDDLNTLTYLNREIVIDDRIHMTIGKRLYEAKRIGYPHIIIIGEKALGNPAIYEIIDTFLDKEPEFLTLEQLRDKLSTIITI</sequence>
<dbReference type="AlphaFoldDB" id="A0AAN8K2J8"/>
<keyword evidence="2" id="KW-0436">Ligase</keyword>
<dbReference type="GO" id="GO:0004827">
    <property type="term" value="F:proline-tRNA ligase activity"/>
    <property type="evidence" value="ECO:0007669"/>
    <property type="project" value="UniProtKB-EC"/>
</dbReference>
<dbReference type="Pfam" id="PF00587">
    <property type="entry name" value="tRNA-synt_2b"/>
    <property type="match status" value="1"/>
</dbReference>
<dbReference type="Gene3D" id="3.30.930.10">
    <property type="entry name" value="Bira Bifunctional Protein, Domain 2"/>
    <property type="match status" value="1"/>
</dbReference>
<proteinExistence type="predicted"/>
<dbReference type="PANTHER" id="PTHR42753">
    <property type="entry name" value="MITOCHONDRIAL RIBOSOME PROTEIN L39/PROLYL-TRNA LIGASE FAMILY MEMBER"/>
    <property type="match status" value="1"/>
</dbReference>
<comment type="caution">
    <text evidence="11">The sequence shown here is derived from an EMBL/GenBank/DDBJ whole genome shotgun (WGS) entry which is preliminary data.</text>
</comment>
<organism evidence="11 12">
    <name type="scientific">Patella caerulea</name>
    <name type="common">Rayed Mediterranean limpet</name>
    <dbReference type="NCBI Taxonomy" id="87958"/>
    <lineage>
        <taxon>Eukaryota</taxon>
        <taxon>Metazoa</taxon>
        <taxon>Spiralia</taxon>
        <taxon>Lophotrochozoa</taxon>
        <taxon>Mollusca</taxon>
        <taxon>Gastropoda</taxon>
        <taxon>Patellogastropoda</taxon>
        <taxon>Patelloidea</taxon>
        <taxon>Patellidae</taxon>
        <taxon>Patella</taxon>
    </lineage>
</organism>
<evidence type="ECO:0000256" key="3">
    <source>
        <dbReference type="ARBA" id="ARBA00022741"/>
    </source>
</evidence>
<dbReference type="PROSITE" id="PS50862">
    <property type="entry name" value="AA_TRNA_LIGASE_II"/>
    <property type="match status" value="1"/>
</dbReference>
<dbReference type="EMBL" id="JAZGQO010000003">
    <property type="protein sequence ID" value="KAK6188058.1"/>
    <property type="molecule type" value="Genomic_DNA"/>
</dbReference>
<dbReference type="SUPFAM" id="SSF52954">
    <property type="entry name" value="Class II aaRS ABD-related"/>
    <property type="match status" value="1"/>
</dbReference>
<evidence type="ECO:0000256" key="6">
    <source>
        <dbReference type="ARBA" id="ARBA00023146"/>
    </source>
</evidence>
<dbReference type="PRINTS" id="PR01046">
    <property type="entry name" value="TRNASYNTHPRO"/>
</dbReference>
<evidence type="ECO:0000313" key="12">
    <source>
        <dbReference type="Proteomes" id="UP001347796"/>
    </source>
</evidence>
<feature type="domain" description="Aminoacyl-transfer RNA synthetases class-II family profile" evidence="10">
    <location>
        <begin position="72"/>
        <end position="375"/>
    </location>
</feature>
<dbReference type="FunFam" id="3.30.930.10:FF:000042">
    <property type="entry name" value="probable proline--tRNA ligase, mitochondrial"/>
    <property type="match status" value="1"/>
</dbReference>
<name>A0AAN8K2J8_PATCE</name>
<dbReference type="GO" id="GO:0006433">
    <property type="term" value="P:prolyl-tRNA aminoacylation"/>
    <property type="evidence" value="ECO:0007669"/>
    <property type="project" value="InterPro"/>
</dbReference>
<dbReference type="InterPro" id="IPR036621">
    <property type="entry name" value="Anticodon-bd_dom_sf"/>
</dbReference>
<evidence type="ECO:0000313" key="11">
    <source>
        <dbReference type="EMBL" id="KAK6188058.1"/>
    </source>
</evidence>
<dbReference type="CDD" id="cd00779">
    <property type="entry name" value="ProRS_core_prok"/>
    <property type="match status" value="1"/>
</dbReference>
<dbReference type="GO" id="GO:0005524">
    <property type="term" value="F:ATP binding"/>
    <property type="evidence" value="ECO:0007669"/>
    <property type="project" value="UniProtKB-KW"/>
</dbReference>
<keyword evidence="12" id="KW-1185">Reference proteome</keyword>
<dbReference type="Proteomes" id="UP001347796">
    <property type="component" value="Unassembled WGS sequence"/>
</dbReference>
<evidence type="ECO:0000256" key="1">
    <source>
        <dbReference type="ARBA" id="ARBA00012831"/>
    </source>
</evidence>
<dbReference type="InterPro" id="IPR050062">
    <property type="entry name" value="Pro-tRNA_synthetase"/>
</dbReference>
<dbReference type="GO" id="GO:0005739">
    <property type="term" value="C:mitochondrion"/>
    <property type="evidence" value="ECO:0007669"/>
    <property type="project" value="TreeGrafter"/>
</dbReference>
<gene>
    <name evidence="11" type="ORF">SNE40_004322</name>
</gene>
<keyword evidence="5" id="KW-0648">Protein biosynthesis</keyword>
<evidence type="ECO:0000259" key="10">
    <source>
        <dbReference type="PROSITE" id="PS50862"/>
    </source>
</evidence>
<evidence type="ECO:0000256" key="2">
    <source>
        <dbReference type="ARBA" id="ARBA00022598"/>
    </source>
</evidence>
<keyword evidence="3" id="KW-0547">Nucleotide-binding</keyword>